<dbReference type="AlphaFoldDB" id="A0A370CD59"/>
<proteinExistence type="predicted"/>
<dbReference type="EMBL" id="KZ851901">
    <property type="protein sequence ID" value="RDH24506.1"/>
    <property type="molecule type" value="Genomic_DNA"/>
</dbReference>
<accession>A0A370CD59</accession>
<evidence type="ECO:0000313" key="2">
    <source>
        <dbReference type="EMBL" id="RDH24506.1"/>
    </source>
</evidence>
<feature type="compositionally biased region" description="Basic and acidic residues" evidence="1">
    <location>
        <begin position="83"/>
        <end position="96"/>
    </location>
</feature>
<name>A0A370CD59_ASPNG</name>
<evidence type="ECO:0000256" key="1">
    <source>
        <dbReference type="SAM" id="MobiDB-lite"/>
    </source>
</evidence>
<dbReference type="VEuPathDB" id="FungiDB:M747DRAFT_86231"/>
<gene>
    <name evidence="2" type="ORF">M747DRAFT_86231</name>
</gene>
<feature type="region of interest" description="Disordered" evidence="1">
    <location>
        <begin position="74"/>
        <end position="96"/>
    </location>
</feature>
<protein>
    <submittedName>
        <fullName evidence="2">Uncharacterized protein</fullName>
    </submittedName>
</protein>
<reference evidence="2 3" key="1">
    <citation type="submission" date="2018-07" db="EMBL/GenBank/DDBJ databases">
        <title>Section-level genome sequencing of Aspergillus section Nigri to investigate inter- and intra-species variation.</title>
        <authorList>
            <consortium name="DOE Joint Genome Institute"/>
            <person name="Vesth T.C."/>
            <person name="Nybo J.L."/>
            <person name="Theobald S."/>
            <person name="Frisvad J.C."/>
            <person name="Larsen T.O."/>
            <person name="Nielsen K.F."/>
            <person name="Hoof J.B."/>
            <person name="Brandl J."/>
            <person name="Salamov A."/>
            <person name="Riley R."/>
            <person name="Gladden J.M."/>
            <person name="Phatale P."/>
            <person name="Nielsen M.T."/>
            <person name="Lyhne E.K."/>
            <person name="Kogle M.E."/>
            <person name="Strasser K."/>
            <person name="McDonnell E."/>
            <person name="Barry K."/>
            <person name="Clum A."/>
            <person name="Chen C."/>
            <person name="Nolan M."/>
            <person name="Sandor L."/>
            <person name="Kuo A."/>
            <person name="Lipzen A."/>
            <person name="Hainaut M."/>
            <person name="Drula E."/>
            <person name="Tsang A."/>
            <person name="Magnuson J.K."/>
            <person name="Henrissat B."/>
            <person name="Wiebenga A."/>
            <person name="Simmons B.A."/>
            <person name="Makela M.R."/>
            <person name="De vries R.P."/>
            <person name="Grigoriev I.V."/>
            <person name="Mortensen U.H."/>
            <person name="Baker S.E."/>
            <person name="Andersen M.R."/>
        </authorList>
    </citation>
    <scope>NUCLEOTIDE SEQUENCE [LARGE SCALE GENOMIC DNA]</scope>
    <source>
        <strain evidence="2 3">ATCC 13496</strain>
    </source>
</reference>
<feature type="region of interest" description="Disordered" evidence="1">
    <location>
        <begin position="1"/>
        <end position="35"/>
    </location>
</feature>
<sequence>MVRLPLHVPEQGETDVRRNNAKRRGGQNGVNLKADGTSSGVRLIAQTGGEMYFSFVCLNYQEKAVQRSEKEREWMGKKKKRTIDRTKETPRAREERPYCSRGTRLVCDVVAWRWNREIALQ</sequence>
<evidence type="ECO:0000313" key="3">
    <source>
        <dbReference type="Proteomes" id="UP000253845"/>
    </source>
</evidence>
<dbReference type="Proteomes" id="UP000253845">
    <property type="component" value="Unassembled WGS sequence"/>
</dbReference>
<organism evidence="2 3">
    <name type="scientific">Aspergillus niger ATCC 13496</name>
    <dbReference type="NCBI Taxonomy" id="1353008"/>
    <lineage>
        <taxon>Eukaryota</taxon>
        <taxon>Fungi</taxon>
        <taxon>Dikarya</taxon>
        <taxon>Ascomycota</taxon>
        <taxon>Pezizomycotina</taxon>
        <taxon>Eurotiomycetes</taxon>
        <taxon>Eurotiomycetidae</taxon>
        <taxon>Eurotiales</taxon>
        <taxon>Aspergillaceae</taxon>
        <taxon>Aspergillus</taxon>
        <taxon>Aspergillus subgen. Circumdati</taxon>
    </lineage>
</organism>